<dbReference type="EMBL" id="BNCI01000001">
    <property type="protein sequence ID" value="GHF15750.1"/>
    <property type="molecule type" value="Genomic_DNA"/>
</dbReference>
<dbReference type="Proteomes" id="UP000630923">
    <property type="component" value="Unassembled WGS sequence"/>
</dbReference>
<gene>
    <name evidence="1" type="ORF">GCM10017044_07440</name>
</gene>
<dbReference type="RefSeq" id="WP_191250198.1">
    <property type="nucleotide sequence ID" value="NZ_BNCI01000001.1"/>
</dbReference>
<proteinExistence type="predicted"/>
<reference evidence="1" key="1">
    <citation type="journal article" date="2014" name="Int. J. Syst. Evol. Microbiol.">
        <title>Complete genome sequence of Corynebacterium casei LMG S-19264T (=DSM 44701T), isolated from a smear-ripened cheese.</title>
        <authorList>
            <consortium name="US DOE Joint Genome Institute (JGI-PGF)"/>
            <person name="Walter F."/>
            <person name="Albersmeier A."/>
            <person name="Kalinowski J."/>
            <person name="Ruckert C."/>
        </authorList>
    </citation>
    <scope>NUCLEOTIDE SEQUENCE</scope>
    <source>
        <strain evidence="1">KCTC 42590</strain>
    </source>
</reference>
<accession>A0A919AN10</accession>
<keyword evidence="2" id="KW-1185">Reference proteome</keyword>
<evidence type="ECO:0000313" key="1">
    <source>
        <dbReference type="EMBL" id="GHF15750.1"/>
    </source>
</evidence>
<evidence type="ECO:0000313" key="2">
    <source>
        <dbReference type="Proteomes" id="UP000630923"/>
    </source>
</evidence>
<reference evidence="1" key="2">
    <citation type="submission" date="2020-09" db="EMBL/GenBank/DDBJ databases">
        <authorList>
            <person name="Sun Q."/>
            <person name="Kim S."/>
        </authorList>
    </citation>
    <scope>NUCLEOTIDE SEQUENCE</scope>
    <source>
        <strain evidence="1">KCTC 42590</strain>
    </source>
</reference>
<organism evidence="1 2">
    <name type="scientific">Kordiimonas sediminis</name>
    <dbReference type="NCBI Taxonomy" id="1735581"/>
    <lineage>
        <taxon>Bacteria</taxon>
        <taxon>Pseudomonadati</taxon>
        <taxon>Pseudomonadota</taxon>
        <taxon>Alphaproteobacteria</taxon>
        <taxon>Kordiimonadales</taxon>
        <taxon>Kordiimonadaceae</taxon>
        <taxon>Kordiimonas</taxon>
    </lineage>
</organism>
<name>A0A919AN10_9PROT</name>
<dbReference type="AlphaFoldDB" id="A0A919AN10"/>
<comment type="caution">
    <text evidence="1">The sequence shown here is derived from an EMBL/GenBank/DDBJ whole genome shotgun (WGS) entry which is preliminary data.</text>
</comment>
<protein>
    <submittedName>
        <fullName evidence="1">Uncharacterized protein</fullName>
    </submittedName>
</protein>
<sequence length="167" mass="18428">MKRKMDKRTFEELVVRYGSDPDRFPAAVRVAARHYCETAEGRKTLGKETRLDADLTALRDLTPARAKDDFLERLLALPDTYQQETAAAAISGPAPLWSRVSSMFDRLFNVDEWLTPYGIAGQAAMVVLVLTVGVLTGLQSPPADHQEIDLSANLVATSGFMLEEGDE</sequence>